<accession>A0A3D8L291</accession>
<evidence type="ECO:0000313" key="1">
    <source>
        <dbReference type="EMBL" id="RDV11485.1"/>
    </source>
</evidence>
<dbReference type="Proteomes" id="UP000256708">
    <property type="component" value="Unassembled WGS sequence"/>
</dbReference>
<organism evidence="1 2">
    <name type="scientific">Pontibacter diazotrophicus</name>
    <dbReference type="NCBI Taxonomy" id="1400979"/>
    <lineage>
        <taxon>Bacteria</taxon>
        <taxon>Pseudomonadati</taxon>
        <taxon>Bacteroidota</taxon>
        <taxon>Cytophagia</taxon>
        <taxon>Cytophagales</taxon>
        <taxon>Hymenobacteraceae</taxon>
        <taxon>Pontibacter</taxon>
    </lineage>
</organism>
<gene>
    <name evidence="1" type="ORF">DXT99_24435</name>
</gene>
<evidence type="ECO:0000313" key="2">
    <source>
        <dbReference type="Proteomes" id="UP000256708"/>
    </source>
</evidence>
<sequence>MQVFSGMKNSRQSGIGSEVLAKHQVLPTALQNRVYKPINLFMFYKNQRVLRVGTSGCGALMGRFRYKHQI</sequence>
<keyword evidence="2" id="KW-1185">Reference proteome</keyword>
<name>A0A3D8L291_9BACT</name>
<reference evidence="2" key="1">
    <citation type="submission" date="2018-08" db="EMBL/GenBank/DDBJ databases">
        <authorList>
            <person name="Liu Z.-W."/>
            <person name="Du Z.-J."/>
        </authorList>
    </citation>
    <scope>NUCLEOTIDE SEQUENCE [LARGE SCALE GENOMIC DNA]</scope>
    <source>
        <strain evidence="2">H4X</strain>
    </source>
</reference>
<comment type="caution">
    <text evidence="1">The sequence shown here is derived from an EMBL/GenBank/DDBJ whole genome shotgun (WGS) entry which is preliminary data.</text>
</comment>
<protein>
    <submittedName>
        <fullName evidence="1">Uncharacterized protein</fullName>
    </submittedName>
</protein>
<dbReference type="AlphaFoldDB" id="A0A3D8L291"/>
<dbReference type="EMBL" id="QRGR01000041">
    <property type="protein sequence ID" value="RDV11485.1"/>
    <property type="molecule type" value="Genomic_DNA"/>
</dbReference>
<proteinExistence type="predicted"/>